<dbReference type="AlphaFoldDB" id="A0A401U6T6"/>
<evidence type="ECO:0000313" key="9">
    <source>
        <dbReference type="EMBL" id="GCC50589.1"/>
    </source>
</evidence>
<feature type="transmembrane region" description="Helical" evidence="8">
    <location>
        <begin position="112"/>
        <end position="139"/>
    </location>
</feature>
<comment type="subcellular location">
    <subcellularLocation>
        <location evidence="1">Cell membrane</location>
        <topology evidence="1">Multi-pass membrane protein</topology>
    </subcellularLocation>
</comment>
<comment type="caution">
    <text evidence="9">The sequence shown here is derived from an EMBL/GenBank/DDBJ whole genome shotgun (WGS) entry which is preliminary data.</text>
</comment>
<organism evidence="9 10">
    <name type="scientific">Chryseotalea sanaruensis</name>
    <dbReference type="NCBI Taxonomy" id="2482724"/>
    <lineage>
        <taxon>Bacteria</taxon>
        <taxon>Pseudomonadati</taxon>
        <taxon>Bacteroidota</taxon>
        <taxon>Cytophagia</taxon>
        <taxon>Cytophagales</taxon>
        <taxon>Chryseotaleaceae</taxon>
        <taxon>Chryseotalea</taxon>
    </lineage>
</organism>
<evidence type="ECO:0000256" key="1">
    <source>
        <dbReference type="ARBA" id="ARBA00004651"/>
    </source>
</evidence>
<gene>
    <name evidence="9" type="primary">xrtF</name>
    <name evidence="9" type="ORF">SanaruYs_08040</name>
</gene>
<keyword evidence="10" id="KW-1185">Reference proteome</keyword>
<evidence type="ECO:0000256" key="6">
    <source>
        <dbReference type="ARBA" id="ARBA00022989"/>
    </source>
</evidence>
<keyword evidence="7 8" id="KW-0472">Membrane</keyword>
<keyword evidence="3" id="KW-0645">Protease</keyword>
<keyword evidence="2" id="KW-1003">Cell membrane</keyword>
<evidence type="ECO:0000256" key="8">
    <source>
        <dbReference type="SAM" id="Phobius"/>
    </source>
</evidence>
<feature type="transmembrane region" description="Helical" evidence="8">
    <location>
        <begin position="12"/>
        <end position="33"/>
    </location>
</feature>
<dbReference type="Proteomes" id="UP000288227">
    <property type="component" value="Unassembled WGS sequence"/>
</dbReference>
<dbReference type="GO" id="GO:0006508">
    <property type="term" value="P:proteolysis"/>
    <property type="evidence" value="ECO:0007669"/>
    <property type="project" value="UniProtKB-KW"/>
</dbReference>
<dbReference type="InterPro" id="IPR026323">
    <property type="entry name" value="Exosortase-related_prot_XrtF"/>
</dbReference>
<evidence type="ECO:0000256" key="7">
    <source>
        <dbReference type="ARBA" id="ARBA00023136"/>
    </source>
</evidence>
<evidence type="ECO:0000256" key="3">
    <source>
        <dbReference type="ARBA" id="ARBA00022670"/>
    </source>
</evidence>
<evidence type="ECO:0000256" key="4">
    <source>
        <dbReference type="ARBA" id="ARBA00022692"/>
    </source>
</evidence>
<dbReference type="RefSeq" id="WP_127121205.1">
    <property type="nucleotide sequence ID" value="NZ_BHXQ01000001.1"/>
</dbReference>
<feature type="transmembrane region" description="Helical" evidence="8">
    <location>
        <begin position="151"/>
        <end position="169"/>
    </location>
</feature>
<dbReference type="NCBIfam" id="TIGR04178">
    <property type="entry name" value="exo_archaeo"/>
    <property type="match status" value="1"/>
</dbReference>
<sequence length="182" mass="21205">MVDFLKTYRQALFFLAMFLGLYLLLNTLYGFYIEAYYPMADPLTILVSQQVGTLLSWFYEDISLQVLPGLAYGTLQYKGLEVINVFEGCNGVNVMIVYLAFLFAFSGRLKSTLFFLFAGLALLYLVNLVRVFLLFQISLHFPQQLYFFHKYFFTGILYLFVFALWFAWVKRVKKEKTTAHAA</sequence>
<dbReference type="GO" id="GO:0008233">
    <property type="term" value="F:peptidase activity"/>
    <property type="evidence" value="ECO:0007669"/>
    <property type="project" value="UniProtKB-KW"/>
</dbReference>
<dbReference type="NCBIfam" id="TIGR04128">
    <property type="entry name" value="exoso_Fjoh_1448"/>
    <property type="match status" value="1"/>
</dbReference>
<keyword evidence="5" id="KW-0378">Hydrolase</keyword>
<protein>
    <submittedName>
        <fullName evidence="9">Exosortase family protein XrtF</fullName>
    </submittedName>
</protein>
<dbReference type="InterPro" id="IPR026392">
    <property type="entry name" value="Exo/Archaeosortase_dom"/>
</dbReference>
<keyword evidence="6 8" id="KW-1133">Transmembrane helix</keyword>
<feature type="transmembrane region" description="Helical" evidence="8">
    <location>
        <begin position="82"/>
        <end position="105"/>
    </location>
</feature>
<evidence type="ECO:0000256" key="5">
    <source>
        <dbReference type="ARBA" id="ARBA00022801"/>
    </source>
</evidence>
<name>A0A401U6T6_9BACT</name>
<evidence type="ECO:0000256" key="2">
    <source>
        <dbReference type="ARBA" id="ARBA00022475"/>
    </source>
</evidence>
<dbReference type="OrthoDB" id="678161at2"/>
<proteinExistence type="predicted"/>
<accession>A0A401U6T6</accession>
<dbReference type="Pfam" id="PF09721">
    <property type="entry name" value="Exosortase_EpsH"/>
    <property type="match status" value="1"/>
</dbReference>
<dbReference type="EMBL" id="BHXQ01000001">
    <property type="protein sequence ID" value="GCC50589.1"/>
    <property type="molecule type" value="Genomic_DNA"/>
</dbReference>
<dbReference type="GO" id="GO:0005886">
    <property type="term" value="C:plasma membrane"/>
    <property type="evidence" value="ECO:0007669"/>
    <property type="project" value="UniProtKB-SubCell"/>
</dbReference>
<dbReference type="InterPro" id="IPR019127">
    <property type="entry name" value="Exosortase"/>
</dbReference>
<keyword evidence="4 8" id="KW-0812">Transmembrane</keyword>
<evidence type="ECO:0000313" key="10">
    <source>
        <dbReference type="Proteomes" id="UP000288227"/>
    </source>
</evidence>
<reference evidence="9 10" key="1">
    <citation type="submission" date="2018-11" db="EMBL/GenBank/DDBJ databases">
        <title>Chryseotalea sanarue gen. nov., sp., nov., a member of the family Cytophagaceae, isolated from a brackish lake in Hamamatsu Japan.</title>
        <authorList>
            <person name="Maejima Y."/>
            <person name="Iino T."/>
            <person name="Muraguchi Y."/>
            <person name="Fukuda K."/>
            <person name="Ohkuma M."/>
            <person name="Moriuchi R."/>
            <person name="Dohra H."/>
            <person name="Kimbara K."/>
            <person name="Shintani M."/>
        </authorList>
    </citation>
    <scope>NUCLEOTIDE SEQUENCE [LARGE SCALE GENOMIC DNA]</scope>
    <source>
        <strain evidence="9 10">Ys</strain>
    </source>
</reference>